<dbReference type="AlphaFoldDB" id="A0A327Q4W1"/>
<dbReference type="Proteomes" id="UP000249547">
    <property type="component" value="Unassembled WGS sequence"/>
</dbReference>
<dbReference type="InterPro" id="IPR058060">
    <property type="entry name" value="HYC_CC_PP"/>
</dbReference>
<accession>A0A327Q4W1</accession>
<sequence>MNLLVFSPYQMKKLLTILIAVLYTIITSGFTVNVHYCMGKIAEVKLQEPKHASCNKCGRADGKSNCCKHEVKYLKMANEHQVAKTQGDMQPLFAAIALPVLEFPTIDLPVSIITNQPRANAPPGLSSQEPLYIQHNAFLI</sequence>
<dbReference type="EMBL" id="QLLL01000010">
    <property type="protein sequence ID" value="RAI99420.1"/>
    <property type="molecule type" value="Genomic_DNA"/>
</dbReference>
<organism evidence="1 2">
    <name type="scientific">Chitinophaga skermanii</name>
    <dbReference type="NCBI Taxonomy" id="331697"/>
    <lineage>
        <taxon>Bacteria</taxon>
        <taxon>Pseudomonadati</taxon>
        <taxon>Bacteroidota</taxon>
        <taxon>Chitinophagia</taxon>
        <taxon>Chitinophagales</taxon>
        <taxon>Chitinophagaceae</taxon>
        <taxon>Chitinophaga</taxon>
    </lineage>
</organism>
<evidence type="ECO:0000313" key="1">
    <source>
        <dbReference type="EMBL" id="RAI99420.1"/>
    </source>
</evidence>
<gene>
    <name evidence="1" type="ORF">LX64_04554</name>
</gene>
<dbReference type="Pfam" id="PF26622">
    <property type="entry name" value="DUF8199"/>
    <property type="match status" value="1"/>
</dbReference>
<proteinExistence type="predicted"/>
<dbReference type="InterPro" id="IPR058512">
    <property type="entry name" value="DUF8199"/>
</dbReference>
<evidence type="ECO:0000313" key="2">
    <source>
        <dbReference type="Proteomes" id="UP000249547"/>
    </source>
</evidence>
<comment type="caution">
    <text evidence="1">The sequence shown here is derived from an EMBL/GenBank/DDBJ whole genome shotgun (WGS) entry which is preliminary data.</text>
</comment>
<keyword evidence="2" id="KW-1185">Reference proteome</keyword>
<reference evidence="1 2" key="1">
    <citation type="submission" date="2018-06" db="EMBL/GenBank/DDBJ databases">
        <title>Genomic Encyclopedia of Archaeal and Bacterial Type Strains, Phase II (KMG-II): from individual species to whole genera.</title>
        <authorList>
            <person name="Goeker M."/>
        </authorList>
    </citation>
    <scope>NUCLEOTIDE SEQUENCE [LARGE SCALE GENOMIC DNA]</scope>
    <source>
        <strain evidence="1 2">DSM 23857</strain>
    </source>
</reference>
<name>A0A327Q4W1_9BACT</name>
<protein>
    <submittedName>
        <fullName evidence="1">Uncharacterized protein</fullName>
    </submittedName>
</protein>
<dbReference type="NCBIfam" id="NF047658">
    <property type="entry name" value="HYC_CC_PP"/>
    <property type="match status" value="1"/>
</dbReference>